<dbReference type="InterPro" id="IPR001387">
    <property type="entry name" value="Cro/C1-type_HTH"/>
</dbReference>
<dbReference type="SMART" id="SM00530">
    <property type="entry name" value="HTH_XRE"/>
    <property type="match status" value="1"/>
</dbReference>
<reference evidence="2 3" key="1">
    <citation type="submission" date="2024-04" db="EMBL/GenBank/DDBJ databases">
        <title>Genome sequencing and metabolic network reconstruction of aminoacids and betaine degradation by Anoxynatronum sibiricum.</title>
        <authorList>
            <person name="Detkova E.N."/>
            <person name="Boltjanskaja Y.V."/>
            <person name="Mardanov A.V."/>
            <person name="Kevbrin V."/>
        </authorList>
    </citation>
    <scope>NUCLEOTIDE SEQUENCE [LARGE SCALE GENOMIC DNA]</scope>
    <source>
        <strain evidence="2 3">Z-7981</strain>
    </source>
</reference>
<name>A0ABU9VX88_9CLOT</name>
<dbReference type="PROSITE" id="PS50943">
    <property type="entry name" value="HTH_CROC1"/>
    <property type="match status" value="1"/>
</dbReference>
<evidence type="ECO:0000259" key="1">
    <source>
        <dbReference type="PROSITE" id="PS50943"/>
    </source>
</evidence>
<gene>
    <name evidence="2" type="ORF">AAIG11_13335</name>
</gene>
<evidence type="ECO:0000313" key="3">
    <source>
        <dbReference type="Proteomes" id="UP001407405"/>
    </source>
</evidence>
<dbReference type="InterPro" id="IPR010982">
    <property type="entry name" value="Lambda_DNA-bd_dom_sf"/>
</dbReference>
<comment type="caution">
    <text evidence="2">The sequence shown here is derived from an EMBL/GenBank/DDBJ whole genome shotgun (WGS) entry which is preliminary data.</text>
</comment>
<protein>
    <submittedName>
        <fullName evidence="2">Helix-turn-helix transcriptional regulator</fullName>
    </submittedName>
</protein>
<feature type="domain" description="HTH cro/C1-type" evidence="1">
    <location>
        <begin position="7"/>
        <end position="62"/>
    </location>
</feature>
<dbReference type="RefSeq" id="WP_343186759.1">
    <property type="nucleotide sequence ID" value="NZ_JBCITM010000016.1"/>
</dbReference>
<dbReference type="CDD" id="cd00093">
    <property type="entry name" value="HTH_XRE"/>
    <property type="match status" value="1"/>
</dbReference>
<dbReference type="Gene3D" id="1.10.260.40">
    <property type="entry name" value="lambda repressor-like DNA-binding domains"/>
    <property type="match status" value="1"/>
</dbReference>
<keyword evidence="3" id="KW-1185">Reference proteome</keyword>
<accession>A0ABU9VX88</accession>
<organism evidence="2 3">
    <name type="scientific">Anoxynatronum sibiricum</name>
    <dbReference type="NCBI Taxonomy" id="210623"/>
    <lineage>
        <taxon>Bacteria</taxon>
        <taxon>Bacillati</taxon>
        <taxon>Bacillota</taxon>
        <taxon>Clostridia</taxon>
        <taxon>Eubacteriales</taxon>
        <taxon>Clostridiaceae</taxon>
        <taxon>Anoxynatronum</taxon>
    </lineage>
</organism>
<dbReference type="Pfam" id="PF13443">
    <property type="entry name" value="HTH_26"/>
    <property type="match status" value="1"/>
</dbReference>
<dbReference type="SUPFAM" id="SSF47413">
    <property type="entry name" value="lambda repressor-like DNA-binding domains"/>
    <property type="match status" value="1"/>
</dbReference>
<dbReference type="Proteomes" id="UP001407405">
    <property type="component" value="Unassembled WGS sequence"/>
</dbReference>
<proteinExistence type="predicted"/>
<sequence length="68" mass="7776">MKMRLRIKELLKEKGLTQYKLAQLSGVRESSLSALARNKQDAVNLRHLEKIAAALEVNPLELFEVEEN</sequence>
<dbReference type="EMBL" id="JBCITM010000016">
    <property type="protein sequence ID" value="MEN1761470.1"/>
    <property type="molecule type" value="Genomic_DNA"/>
</dbReference>
<evidence type="ECO:0000313" key="2">
    <source>
        <dbReference type="EMBL" id="MEN1761470.1"/>
    </source>
</evidence>